<keyword evidence="14" id="KW-1185">Reference proteome</keyword>
<feature type="region of interest" description="Disordered" evidence="11">
    <location>
        <begin position="484"/>
        <end position="510"/>
    </location>
</feature>
<evidence type="ECO:0000256" key="6">
    <source>
        <dbReference type="ARBA" id="ARBA00022840"/>
    </source>
</evidence>
<feature type="compositionally biased region" description="Basic and acidic residues" evidence="11">
    <location>
        <begin position="484"/>
        <end position="493"/>
    </location>
</feature>
<dbReference type="GO" id="GO:0005829">
    <property type="term" value="C:cytosol"/>
    <property type="evidence" value="ECO:0007669"/>
    <property type="project" value="TreeGrafter"/>
</dbReference>
<gene>
    <name evidence="13" type="ORF">OBRU01_11376</name>
</gene>
<dbReference type="GO" id="GO:0006430">
    <property type="term" value="P:lysyl-tRNA aminoacylation"/>
    <property type="evidence" value="ECO:0007669"/>
    <property type="project" value="InterPro"/>
</dbReference>
<feature type="compositionally biased region" description="Basic and acidic residues" evidence="11">
    <location>
        <begin position="38"/>
        <end position="48"/>
    </location>
</feature>
<evidence type="ECO:0000256" key="10">
    <source>
        <dbReference type="ARBA" id="ARBA00048573"/>
    </source>
</evidence>
<keyword evidence="6" id="KW-0067">ATP-binding</keyword>
<evidence type="ECO:0000256" key="8">
    <source>
        <dbReference type="ARBA" id="ARBA00023146"/>
    </source>
</evidence>
<dbReference type="InterPro" id="IPR012340">
    <property type="entry name" value="NA-bd_OB-fold"/>
</dbReference>
<dbReference type="PANTHER" id="PTHR42918">
    <property type="entry name" value="LYSYL-TRNA SYNTHETASE"/>
    <property type="match status" value="1"/>
</dbReference>
<dbReference type="InterPro" id="IPR006195">
    <property type="entry name" value="aa-tRNA-synth_II"/>
</dbReference>
<proteinExistence type="inferred from homology"/>
<feature type="compositionally biased region" description="Basic and acidic residues" evidence="11">
    <location>
        <begin position="416"/>
        <end position="431"/>
    </location>
</feature>
<dbReference type="Proteomes" id="UP000037510">
    <property type="component" value="Unassembled WGS sequence"/>
</dbReference>
<comment type="catalytic activity">
    <reaction evidence="10">
        <text>tRNA(Lys) + L-lysine + ATP = L-lysyl-tRNA(Lys) + AMP + diphosphate</text>
        <dbReference type="Rhea" id="RHEA:20792"/>
        <dbReference type="Rhea" id="RHEA-COMP:9696"/>
        <dbReference type="Rhea" id="RHEA-COMP:9697"/>
        <dbReference type="ChEBI" id="CHEBI:30616"/>
        <dbReference type="ChEBI" id="CHEBI:32551"/>
        <dbReference type="ChEBI" id="CHEBI:33019"/>
        <dbReference type="ChEBI" id="CHEBI:78442"/>
        <dbReference type="ChEBI" id="CHEBI:78529"/>
        <dbReference type="ChEBI" id="CHEBI:456215"/>
        <dbReference type="EC" id="6.1.1.6"/>
    </reaction>
</comment>
<protein>
    <recommendedName>
        <fullName evidence="3">Lysine--tRNA ligase</fullName>
        <ecNumber evidence="2">6.1.1.6</ecNumber>
    </recommendedName>
    <alternativeName>
        <fullName evidence="9">Lysyl-tRNA synthetase</fullName>
    </alternativeName>
</protein>
<dbReference type="InterPro" id="IPR045864">
    <property type="entry name" value="aa-tRNA-synth_II/BPL/LPL"/>
</dbReference>
<sequence length="510" mass="57424">MAEAVSEKLSKNELKRRLKAEQKLKEKAEKVAQQPDSTGEKKATKAEEEISPNEYYKLRSAAVAALKEGPKDEHPYPHKFTVTSSLEEFIEKYNTLGSGEVLENVTLSLAGRVHSIRESGAKLIFYDLRAEGVKIQVMANAKMYESEDKFAPDTDKLRRGDIIGCVGHPGKTKKGELSIVPKTIKLLSPCLHMLPHLHFGLKDKETRFRKRYLDLILNERVCNLQRYLDNMGFLEIETPMMNMIPGGATAKPFITHHNDLNMDLYMRIAPELYHKMLVVGGLDRVYEIGRQFRNEGIDMTHNPEFTTCEFYMAYADYNDLITITEAMLSGMVKSIHGSYKVKYRPDGPDGEEVEIDFTPPFARVPMIATLEKVLNVKFPPADKLDSSEANAMLSKLCEKHEKEVCNAYTELNDPATQRERFEQQAKDRAAGDDETPPTDEAFCTALEYGLPPTAGWGLGVDRLTMFLTDSNNIKEVLLFPAMKPDDPNKHNTEDENAIPVAAETPVQNGA</sequence>
<dbReference type="GO" id="GO:0000049">
    <property type="term" value="F:tRNA binding"/>
    <property type="evidence" value="ECO:0007669"/>
    <property type="project" value="TreeGrafter"/>
</dbReference>
<dbReference type="PROSITE" id="PS50862">
    <property type="entry name" value="AA_TRNA_LIGASE_II"/>
    <property type="match status" value="1"/>
</dbReference>
<evidence type="ECO:0000256" key="11">
    <source>
        <dbReference type="SAM" id="MobiDB-lite"/>
    </source>
</evidence>
<dbReference type="AlphaFoldDB" id="A0A0L7LCB4"/>
<dbReference type="InterPro" id="IPR004364">
    <property type="entry name" value="Aa-tRNA-synt_II"/>
</dbReference>
<dbReference type="EMBL" id="JTDY01001740">
    <property type="protein sequence ID" value="KOB73030.1"/>
    <property type="molecule type" value="Genomic_DNA"/>
</dbReference>
<dbReference type="Pfam" id="PF00152">
    <property type="entry name" value="tRNA-synt_2"/>
    <property type="match status" value="2"/>
</dbReference>
<keyword evidence="8" id="KW-0030">Aminoacyl-tRNA synthetase</keyword>
<dbReference type="GO" id="GO:0004824">
    <property type="term" value="F:lysine-tRNA ligase activity"/>
    <property type="evidence" value="ECO:0007669"/>
    <property type="project" value="UniProtKB-EC"/>
</dbReference>
<dbReference type="GO" id="GO:0017101">
    <property type="term" value="C:aminoacyl-tRNA synthetase multienzyme complex"/>
    <property type="evidence" value="ECO:0007669"/>
    <property type="project" value="TreeGrafter"/>
</dbReference>
<dbReference type="SUPFAM" id="SSF55681">
    <property type="entry name" value="Class II aaRS and biotin synthetases"/>
    <property type="match status" value="1"/>
</dbReference>
<feature type="region of interest" description="Disordered" evidence="11">
    <location>
        <begin position="1"/>
        <end position="50"/>
    </location>
</feature>
<evidence type="ECO:0000256" key="5">
    <source>
        <dbReference type="ARBA" id="ARBA00022741"/>
    </source>
</evidence>
<evidence type="ECO:0000256" key="1">
    <source>
        <dbReference type="ARBA" id="ARBA00008226"/>
    </source>
</evidence>
<evidence type="ECO:0000256" key="9">
    <source>
        <dbReference type="ARBA" id="ARBA00030563"/>
    </source>
</evidence>
<dbReference type="GO" id="GO:0005739">
    <property type="term" value="C:mitochondrion"/>
    <property type="evidence" value="ECO:0007669"/>
    <property type="project" value="TreeGrafter"/>
</dbReference>
<dbReference type="InterPro" id="IPR004365">
    <property type="entry name" value="NA-bd_OB_tRNA"/>
</dbReference>
<feature type="compositionally biased region" description="Basic and acidic residues" evidence="11">
    <location>
        <begin position="1"/>
        <end position="30"/>
    </location>
</feature>
<dbReference type="GO" id="GO:0005524">
    <property type="term" value="F:ATP binding"/>
    <property type="evidence" value="ECO:0007669"/>
    <property type="project" value="UniProtKB-KW"/>
</dbReference>
<dbReference type="CDD" id="cd00775">
    <property type="entry name" value="LysRS_core"/>
    <property type="match status" value="1"/>
</dbReference>
<name>A0A0L7LCB4_OPEBR</name>
<keyword evidence="5" id="KW-0547">Nucleotide-binding</keyword>
<dbReference type="PIRSF" id="PIRSF039101">
    <property type="entry name" value="LysRS2"/>
    <property type="match status" value="1"/>
</dbReference>
<dbReference type="InterPro" id="IPR044136">
    <property type="entry name" value="Lys-tRNA-ligase_II_N"/>
</dbReference>
<feature type="region of interest" description="Disordered" evidence="11">
    <location>
        <begin position="415"/>
        <end position="439"/>
    </location>
</feature>
<dbReference type="CDD" id="cd04322">
    <property type="entry name" value="LysRS_N"/>
    <property type="match status" value="1"/>
</dbReference>
<evidence type="ECO:0000259" key="12">
    <source>
        <dbReference type="PROSITE" id="PS50862"/>
    </source>
</evidence>
<evidence type="ECO:0000313" key="14">
    <source>
        <dbReference type="Proteomes" id="UP000037510"/>
    </source>
</evidence>
<dbReference type="Gene3D" id="3.30.930.10">
    <property type="entry name" value="Bira Bifunctional Protein, Domain 2"/>
    <property type="match status" value="2"/>
</dbReference>
<dbReference type="PRINTS" id="PR00982">
    <property type="entry name" value="TRNASYNTHLYS"/>
</dbReference>
<comment type="caution">
    <text evidence="13">The sequence shown here is derived from an EMBL/GenBank/DDBJ whole genome shotgun (WGS) entry which is preliminary data.</text>
</comment>
<comment type="similarity">
    <text evidence="1">Belongs to the class-II aminoacyl-tRNA synthetase family.</text>
</comment>
<organism evidence="13 14">
    <name type="scientific">Operophtera brumata</name>
    <name type="common">Winter moth</name>
    <name type="synonym">Phalaena brumata</name>
    <dbReference type="NCBI Taxonomy" id="104452"/>
    <lineage>
        <taxon>Eukaryota</taxon>
        <taxon>Metazoa</taxon>
        <taxon>Ecdysozoa</taxon>
        <taxon>Arthropoda</taxon>
        <taxon>Hexapoda</taxon>
        <taxon>Insecta</taxon>
        <taxon>Pterygota</taxon>
        <taxon>Neoptera</taxon>
        <taxon>Endopterygota</taxon>
        <taxon>Lepidoptera</taxon>
        <taxon>Glossata</taxon>
        <taxon>Ditrysia</taxon>
        <taxon>Geometroidea</taxon>
        <taxon>Geometridae</taxon>
        <taxon>Larentiinae</taxon>
        <taxon>Operophtera</taxon>
    </lineage>
</organism>
<dbReference type="PANTHER" id="PTHR42918:SF9">
    <property type="entry name" value="LYSINE--TRNA LIGASE"/>
    <property type="match status" value="1"/>
</dbReference>
<accession>A0A0L7LCB4</accession>
<reference evidence="13 14" key="1">
    <citation type="journal article" date="2015" name="Genome Biol. Evol.">
        <title>The genome of winter moth (Operophtera brumata) provides a genomic perspective on sexual dimorphism and phenology.</title>
        <authorList>
            <person name="Derks M.F."/>
            <person name="Smit S."/>
            <person name="Salis L."/>
            <person name="Schijlen E."/>
            <person name="Bossers A."/>
            <person name="Mateman C."/>
            <person name="Pijl A.S."/>
            <person name="de Ridder D."/>
            <person name="Groenen M.A."/>
            <person name="Visser M.E."/>
            <person name="Megens H.J."/>
        </authorList>
    </citation>
    <scope>NUCLEOTIDE SEQUENCE [LARGE SCALE GENOMIC DNA]</scope>
    <source>
        <strain evidence="13">WM2013NL</strain>
        <tissue evidence="13">Head and thorax</tissue>
    </source>
</reference>
<evidence type="ECO:0000256" key="2">
    <source>
        <dbReference type="ARBA" id="ARBA00013166"/>
    </source>
</evidence>
<dbReference type="STRING" id="104452.A0A0L7LCB4"/>
<dbReference type="SUPFAM" id="SSF50249">
    <property type="entry name" value="Nucleic acid-binding proteins"/>
    <property type="match status" value="1"/>
</dbReference>
<dbReference type="FunFam" id="2.40.50.140:FF:000050">
    <property type="entry name" value="Lysine--tRNA ligase"/>
    <property type="match status" value="1"/>
</dbReference>
<evidence type="ECO:0000256" key="3">
    <source>
        <dbReference type="ARBA" id="ARBA00015745"/>
    </source>
</evidence>
<dbReference type="Gene3D" id="2.40.50.140">
    <property type="entry name" value="Nucleic acid-binding proteins"/>
    <property type="match status" value="1"/>
</dbReference>
<keyword evidence="4 13" id="KW-0436">Ligase</keyword>
<feature type="domain" description="Aminoacyl-transfer RNA synthetases class-II family profile" evidence="12">
    <location>
        <begin position="224"/>
        <end position="484"/>
    </location>
</feature>
<dbReference type="Pfam" id="PF01336">
    <property type="entry name" value="tRNA_anti-codon"/>
    <property type="match status" value="1"/>
</dbReference>
<evidence type="ECO:0000256" key="7">
    <source>
        <dbReference type="ARBA" id="ARBA00022917"/>
    </source>
</evidence>
<evidence type="ECO:0000256" key="4">
    <source>
        <dbReference type="ARBA" id="ARBA00022598"/>
    </source>
</evidence>
<keyword evidence="7" id="KW-0648">Protein biosynthesis</keyword>
<evidence type="ECO:0000313" key="13">
    <source>
        <dbReference type="EMBL" id="KOB73030.1"/>
    </source>
</evidence>
<dbReference type="InterPro" id="IPR034762">
    <property type="entry name" value="Lys-tRNA-ligase_II_bac/euk"/>
</dbReference>
<dbReference type="InterPro" id="IPR018149">
    <property type="entry name" value="Lys-tRNA-synth_II_C"/>
</dbReference>
<dbReference type="EC" id="6.1.1.6" evidence="2"/>